<gene>
    <name evidence="2" type="ORF">FIV42_15480</name>
</gene>
<dbReference type="OrthoDB" id="9146762at2"/>
<sequence length="629" mass="69084">MTSLHYHAEKVTDYGNITGDGLGNLLGAPKLEPLELLVREAVQNSWDARREDADAIEFGVEYKTLRDRPLRTLQDSILHSHPPKLDGLTHEPELPVLLVWDRNTRGLAGPVRPTETAGGRRDFVNFVYMIGETKPSTDHQGTVSGGSYGYGRSSFFRASRARTILVHSRTEVGGELESRFVGVSWLDKYRDPRTDEQCTGRHWWGEDRDGWVGPVIGESADAIAKALGMPVPGKAETGTTIMVLDPAMSSVEADGESDKRSKKERAATPKEQIVSSILWNCWPRMLAGGIKFAVRWEGQDVRIPDPRHHSRLKAFTRAFDTLRGRRDESQMARTFEIRSKSPKALLGRLGLARRAFARMRATPDPSSPVSPEEPLRHVALMRNTLMVLKYMQPSGIPPREGEQYAGVFVTDRDIEDVFARAEPPSHDDWVRERLSDRNERIYVNVSFTRIDEKTRKFVAPTTDLVTSAYTKSVAGLADHLGGLLPGLNESARGKETISSNGGGGGGTREKKPQIQVKPPVRRPGTNEVELEVPFSVGHLDNTEGSEITFQVSVVTAGGAKESAPPEGGRKPVVKSWVVGDAVAQQPKGDASEITLTIPPDVEDGVVTVVQPADCMVDIDLSAEGIAKAE</sequence>
<evidence type="ECO:0000313" key="2">
    <source>
        <dbReference type="EMBL" id="QDG52093.1"/>
    </source>
</evidence>
<name>A0A4Y6PV18_PERCE</name>
<proteinExistence type="predicted"/>
<organism evidence="2 3">
    <name type="scientific">Persicimonas caeni</name>
    <dbReference type="NCBI Taxonomy" id="2292766"/>
    <lineage>
        <taxon>Bacteria</taxon>
        <taxon>Deltaproteobacteria</taxon>
        <taxon>Bradymonadales</taxon>
        <taxon>Bradymonadaceae</taxon>
        <taxon>Persicimonas</taxon>
    </lineage>
</organism>
<evidence type="ECO:0000313" key="3">
    <source>
        <dbReference type="Proteomes" id="UP000315995"/>
    </source>
</evidence>
<dbReference type="Proteomes" id="UP000315995">
    <property type="component" value="Chromosome"/>
</dbReference>
<dbReference type="EMBL" id="CP041186">
    <property type="protein sequence ID" value="QDG52093.1"/>
    <property type="molecule type" value="Genomic_DNA"/>
</dbReference>
<evidence type="ECO:0000256" key="1">
    <source>
        <dbReference type="SAM" id="MobiDB-lite"/>
    </source>
</evidence>
<keyword evidence="3" id="KW-1185">Reference proteome</keyword>
<feature type="region of interest" description="Disordered" evidence="1">
    <location>
        <begin position="487"/>
        <end position="522"/>
    </location>
</feature>
<dbReference type="RefSeq" id="WP_141198570.1">
    <property type="nucleotide sequence ID" value="NZ_CP041186.1"/>
</dbReference>
<reference evidence="2 3" key="1">
    <citation type="submission" date="2019-06" db="EMBL/GenBank/DDBJ databases">
        <title>Persicimonas caeni gen. nov., sp. nov., a predatory bacterium isolated from solar saltern.</title>
        <authorList>
            <person name="Wang S."/>
        </authorList>
    </citation>
    <scope>NUCLEOTIDE SEQUENCE [LARGE SCALE GENOMIC DNA]</scope>
    <source>
        <strain evidence="2 3">YN101</strain>
    </source>
</reference>
<dbReference type="AlphaFoldDB" id="A0A4Y6PV18"/>
<accession>A0A5B8Y6I1</accession>
<accession>A0A4Y6PV18</accession>
<protein>
    <submittedName>
        <fullName evidence="2">Uncharacterized protein</fullName>
    </submittedName>
</protein>